<evidence type="ECO:0000313" key="1">
    <source>
        <dbReference type="EMBL" id="JAD62545.1"/>
    </source>
</evidence>
<sequence length="27" mass="3172">MVKGWNVTIRVDLYTVFFVKQILKGIC</sequence>
<reference evidence="1" key="2">
    <citation type="journal article" date="2015" name="Data Brief">
        <title>Shoot transcriptome of the giant reed, Arundo donax.</title>
        <authorList>
            <person name="Barrero R.A."/>
            <person name="Guerrero F.D."/>
            <person name="Moolhuijzen P."/>
            <person name="Goolsby J.A."/>
            <person name="Tidwell J."/>
            <person name="Bellgard S.E."/>
            <person name="Bellgard M.I."/>
        </authorList>
    </citation>
    <scope>NUCLEOTIDE SEQUENCE</scope>
    <source>
        <tissue evidence="1">Shoot tissue taken approximately 20 cm above the soil surface</tissue>
    </source>
</reference>
<dbReference type="AlphaFoldDB" id="A0A0A9BMU4"/>
<proteinExistence type="predicted"/>
<accession>A0A0A9BMU4</accession>
<dbReference type="EMBL" id="GBRH01235350">
    <property type="protein sequence ID" value="JAD62545.1"/>
    <property type="molecule type" value="Transcribed_RNA"/>
</dbReference>
<name>A0A0A9BMU4_ARUDO</name>
<protein>
    <submittedName>
        <fullName evidence="1">Uncharacterized protein</fullName>
    </submittedName>
</protein>
<reference evidence="1" key="1">
    <citation type="submission" date="2014-09" db="EMBL/GenBank/DDBJ databases">
        <authorList>
            <person name="Magalhaes I.L.F."/>
            <person name="Oliveira U."/>
            <person name="Santos F.R."/>
            <person name="Vidigal T.H.D.A."/>
            <person name="Brescovit A.D."/>
            <person name="Santos A.J."/>
        </authorList>
    </citation>
    <scope>NUCLEOTIDE SEQUENCE</scope>
    <source>
        <tissue evidence="1">Shoot tissue taken approximately 20 cm above the soil surface</tissue>
    </source>
</reference>
<organism evidence="1">
    <name type="scientific">Arundo donax</name>
    <name type="common">Giant reed</name>
    <name type="synonym">Donax arundinaceus</name>
    <dbReference type="NCBI Taxonomy" id="35708"/>
    <lineage>
        <taxon>Eukaryota</taxon>
        <taxon>Viridiplantae</taxon>
        <taxon>Streptophyta</taxon>
        <taxon>Embryophyta</taxon>
        <taxon>Tracheophyta</taxon>
        <taxon>Spermatophyta</taxon>
        <taxon>Magnoliopsida</taxon>
        <taxon>Liliopsida</taxon>
        <taxon>Poales</taxon>
        <taxon>Poaceae</taxon>
        <taxon>PACMAD clade</taxon>
        <taxon>Arundinoideae</taxon>
        <taxon>Arundineae</taxon>
        <taxon>Arundo</taxon>
    </lineage>
</organism>